<dbReference type="SUPFAM" id="SSF52058">
    <property type="entry name" value="L domain-like"/>
    <property type="match status" value="1"/>
</dbReference>
<sequence length="428" mass="48878">MPSLAKAINSKYHSDNFVYNGPEDGSFVIFAPKKIPLLKGATPQTLVLNECMIDTAGDLGELENVCAKVAELDLSHNDLKSWEEVLKIMKNFNSLKFLNLSYNKNLSQEIDNNLCLDFASNLETLVLIGTEIKWNSISSLLSVLTSLKELHLSLNQIRCLTKEEEFCNIEKLTFDGNLMSDWGEVAKLGKTFPSLKQLSLSNCPLRLQVFNSDDVGGKCVEDTFQNLEVLNLSSTLLETEDELLRLNNFPKLRELRISGIPFLERVEEKQRRQELIALLPKIRVLNGGAEIMQDERESAERFFIRKFLDVEEKPLRYFELTEKHGQLLPLADINFKPVTKVTLKIKFGSETVNQKINLRQSVKELKKFLEPTVGLPASRMDLYFLDLGLGGRNILRHPNKQLYTYNMHDGDEIYVEIKNNCSMQISQR</sequence>
<protein>
    <submittedName>
        <fullName evidence="4">Tubulin-specific chaperone cofactor E-like protein</fullName>
    </submittedName>
</protein>
<dbReference type="PANTHER" id="PTHR18849">
    <property type="entry name" value="LEUCINE RICH REPEAT PROTEIN"/>
    <property type="match status" value="1"/>
</dbReference>
<dbReference type="OrthoDB" id="5855206at2759"/>
<dbReference type="PROSITE" id="PS51450">
    <property type="entry name" value="LRR"/>
    <property type="match status" value="1"/>
</dbReference>
<dbReference type="AlphaFoldDB" id="A0A226ECN5"/>
<dbReference type="InterPro" id="IPR032675">
    <property type="entry name" value="LRR_dom_sf"/>
</dbReference>
<dbReference type="Proteomes" id="UP000198287">
    <property type="component" value="Unassembled WGS sequence"/>
</dbReference>
<dbReference type="SUPFAM" id="SSF54236">
    <property type="entry name" value="Ubiquitin-like"/>
    <property type="match status" value="1"/>
</dbReference>
<name>A0A226ECN5_FOLCA</name>
<dbReference type="Gene3D" id="3.10.20.90">
    <property type="entry name" value="Phosphatidylinositol 3-kinase Catalytic Subunit, Chain A, domain 1"/>
    <property type="match status" value="1"/>
</dbReference>
<evidence type="ECO:0000259" key="3">
    <source>
        <dbReference type="PROSITE" id="PS50053"/>
    </source>
</evidence>
<keyword evidence="1" id="KW-0433">Leucine-rich repeat</keyword>
<accession>A0A226ECN5</accession>
<dbReference type="InterPro" id="IPR000626">
    <property type="entry name" value="Ubiquitin-like_dom"/>
</dbReference>
<evidence type="ECO:0000313" key="4">
    <source>
        <dbReference type="EMBL" id="OXA55210.1"/>
    </source>
</evidence>
<dbReference type="InterPro" id="IPR001611">
    <property type="entry name" value="Leu-rich_rpt"/>
</dbReference>
<keyword evidence="5" id="KW-1185">Reference proteome</keyword>
<proteinExistence type="predicted"/>
<dbReference type="Gene3D" id="3.80.10.10">
    <property type="entry name" value="Ribonuclease Inhibitor"/>
    <property type="match status" value="3"/>
</dbReference>
<dbReference type="PANTHER" id="PTHR18849:SF0">
    <property type="entry name" value="CILIA- AND FLAGELLA-ASSOCIATED PROTEIN 410-RELATED"/>
    <property type="match status" value="1"/>
</dbReference>
<evidence type="ECO:0000256" key="2">
    <source>
        <dbReference type="ARBA" id="ARBA00022737"/>
    </source>
</evidence>
<feature type="domain" description="Ubiquitin-like" evidence="3">
    <location>
        <begin position="339"/>
        <end position="418"/>
    </location>
</feature>
<dbReference type="Pfam" id="PF14560">
    <property type="entry name" value="Ubiquitin_2"/>
    <property type="match status" value="1"/>
</dbReference>
<dbReference type="OMA" id="NGCHIRT"/>
<organism evidence="4 5">
    <name type="scientific">Folsomia candida</name>
    <name type="common">Springtail</name>
    <dbReference type="NCBI Taxonomy" id="158441"/>
    <lineage>
        <taxon>Eukaryota</taxon>
        <taxon>Metazoa</taxon>
        <taxon>Ecdysozoa</taxon>
        <taxon>Arthropoda</taxon>
        <taxon>Hexapoda</taxon>
        <taxon>Collembola</taxon>
        <taxon>Entomobryomorpha</taxon>
        <taxon>Isotomoidea</taxon>
        <taxon>Isotomidae</taxon>
        <taxon>Proisotominae</taxon>
        <taxon>Folsomia</taxon>
    </lineage>
</organism>
<reference evidence="4 5" key="1">
    <citation type="submission" date="2015-12" db="EMBL/GenBank/DDBJ databases">
        <title>The genome of Folsomia candida.</title>
        <authorList>
            <person name="Faddeeva A."/>
            <person name="Derks M.F."/>
            <person name="Anvar Y."/>
            <person name="Smit S."/>
            <person name="Van Straalen N."/>
            <person name="Roelofs D."/>
        </authorList>
    </citation>
    <scope>NUCLEOTIDE SEQUENCE [LARGE SCALE GENOMIC DNA]</scope>
    <source>
        <strain evidence="4 5">VU population</strain>
        <tissue evidence="4">Whole body</tissue>
    </source>
</reference>
<evidence type="ECO:0000313" key="5">
    <source>
        <dbReference type="Proteomes" id="UP000198287"/>
    </source>
</evidence>
<dbReference type="InterPro" id="IPR029071">
    <property type="entry name" value="Ubiquitin-like_domsf"/>
</dbReference>
<gene>
    <name evidence="4" type="ORF">Fcan01_09927</name>
</gene>
<dbReference type="STRING" id="158441.A0A226ECN5"/>
<keyword evidence="2" id="KW-0677">Repeat</keyword>
<evidence type="ECO:0000256" key="1">
    <source>
        <dbReference type="ARBA" id="ARBA00022614"/>
    </source>
</evidence>
<comment type="caution">
    <text evidence="4">The sequence shown here is derived from an EMBL/GenBank/DDBJ whole genome shotgun (WGS) entry which is preliminary data.</text>
</comment>
<dbReference type="EMBL" id="LNIX01000004">
    <property type="protein sequence ID" value="OXA55210.1"/>
    <property type="molecule type" value="Genomic_DNA"/>
</dbReference>
<dbReference type="PROSITE" id="PS50053">
    <property type="entry name" value="UBIQUITIN_2"/>
    <property type="match status" value="1"/>
</dbReference>